<dbReference type="Gene3D" id="3.10.180.10">
    <property type="entry name" value="2,3-Dihydroxybiphenyl 1,2-Dioxygenase, domain 1"/>
    <property type="match status" value="1"/>
</dbReference>
<dbReference type="STRING" id="630515.SAMN04489812_1744"/>
<keyword evidence="3" id="KW-1185">Reference proteome</keyword>
<evidence type="ECO:0000313" key="2">
    <source>
        <dbReference type="EMBL" id="SDS38367.1"/>
    </source>
</evidence>
<dbReference type="RefSeq" id="WP_091523035.1">
    <property type="nucleotide sequence ID" value="NZ_LT629772.1"/>
</dbReference>
<name>A0A1H1RRJ8_9ACTN</name>
<dbReference type="EMBL" id="LT629772">
    <property type="protein sequence ID" value="SDS38367.1"/>
    <property type="molecule type" value="Genomic_DNA"/>
</dbReference>
<reference evidence="2 3" key="1">
    <citation type="submission" date="2016-10" db="EMBL/GenBank/DDBJ databases">
        <authorList>
            <person name="de Groot N.N."/>
        </authorList>
    </citation>
    <scope>NUCLEOTIDE SEQUENCE [LARGE SCALE GENOMIC DNA]</scope>
    <source>
        <strain evidence="2 3">DSM 21800</strain>
    </source>
</reference>
<accession>A0A1H1RRJ8</accession>
<dbReference type="AlphaFoldDB" id="A0A1H1RRJ8"/>
<dbReference type="OrthoDB" id="2453533at2"/>
<dbReference type="InterPro" id="IPR029068">
    <property type="entry name" value="Glyas_Bleomycin-R_OHBP_Dase"/>
</dbReference>
<dbReference type="PROSITE" id="PS51819">
    <property type="entry name" value="VOC"/>
    <property type="match status" value="1"/>
</dbReference>
<proteinExistence type="predicted"/>
<sequence length="118" mass="13114">MAHVDHLLAVLAVSDIAQGREWYSKLFGREPDNNPMDTLVEWQVTGGGWLQVTEDPVRAGHGLFNLAVSDLDEGVREVREMGLQAGEIVEANKGVRLCPISDPDDNRIQLVGNFRVKY</sequence>
<dbReference type="CDD" id="cd06587">
    <property type="entry name" value="VOC"/>
    <property type="match status" value="1"/>
</dbReference>
<evidence type="ECO:0000259" key="1">
    <source>
        <dbReference type="PROSITE" id="PS51819"/>
    </source>
</evidence>
<evidence type="ECO:0000313" key="3">
    <source>
        <dbReference type="Proteomes" id="UP000199103"/>
    </source>
</evidence>
<gene>
    <name evidence="2" type="ORF">SAMN04489812_1744</name>
</gene>
<organism evidence="2 3">
    <name type="scientific">Microlunatus soli</name>
    <dbReference type="NCBI Taxonomy" id="630515"/>
    <lineage>
        <taxon>Bacteria</taxon>
        <taxon>Bacillati</taxon>
        <taxon>Actinomycetota</taxon>
        <taxon>Actinomycetes</taxon>
        <taxon>Propionibacteriales</taxon>
        <taxon>Propionibacteriaceae</taxon>
        <taxon>Microlunatus</taxon>
    </lineage>
</organism>
<dbReference type="InterPro" id="IPR037523">
    <property type="entry name" value="VOC_core"/>
</dbReference>
<dbReference type="Proteomes" id="UP000199103">
    <property type="component" value="Chromosome I"/>
</dbReference>
<dbReference type="SUPFAM" id="SSF54593">
    <property type="entry name" value="Glyoxalase/Bleomycin resistance protein/Dihydroxybiphenyl dioxygenase"/>
    <property type="match status" value="1"/>
</dbReference>
<feature type="domain" description="VOC" evidence="1">
    <location>
        <begin position="3"/>
        <end position="113"/>
    </location>
</feature>
<protein>
    <recommendedName>
        <fullName evidence="1">VOC domain-containing protein</fullName>
    </recommendedName>
</protein>